<reference evidence="2 3" key="1">
    <citation type="submission" date="2010-01" db="EMBL/GenBank/DDBJ databases">
        <title>The complete genome of Thermobispora bispora DSM 43833.</title>
        <authorList>
            <consortium name="US DOE Joint Genome Institute (JGI-PGF)"/>
            <person name="Lucas S."/>
            <person name="Copeland A."/>
            <person name="Lapidus A."/>
            <person name="Glavina del Rio T."/>
            <person name="Dalin E."/>
            <person name="Tice H."/>
            <person name="Bruce D."/>
            <person name="Goodwin L."/>
            <person name="Pitluck S."/>
            <person name="Kyrpides N."/>
            <person name="Mavromatis K."/>
            <person name="Ivanova N."/>
            <person name="Mikhailova N."/>
            <person name="Chertkov O."/>
            <person name="Brettin T."/>
            <person name="Detter J.C."/>
            <person name="Han C."/>
            <person name="Larimer F."/>
            <person name="Land M."/>
            <person name="Hauser L."/>
            <person name="Markowitz V."/>
            <person name="Cheng J.-F."/>
            <person name="Hugenholtz P."/>
            <person name="Woyke T."/>
            <person name="Wu D."/>
            <person name="Jando M."/>
            <person name="Schneider S."/>
            <person name="Klenk H.-P."/>
            <person name="Eisen J.A."/>
        </authorList>
    </citation>
    <scope>NUCLEOTIDE SEQUENCE [LARGE SCALE GENOMIC DNA]</scope>
    <source>
        <strain evidence="3">ATCC 19993 / DSM 43833 / CBS 139.67 / JCM 10125 / KCTC 9307 / NBRC 14880 / R51</strain>
    </source>
</reference>
<dbReference type="KEGG" id="tbi:Tbis_0653"/>
<keyword evidence="3" id="KW-1185">Reference proteome</keyword>
<dbReference type="EMBL" id="CP001874">
    <property type="protein sequence ID" value="ADG87378.1"/>
    <property type="molecule type" value="Genomic_DNA"/>
</dbReference>
<evidence type="ECO:0000313" key="2">
    <source>
        <dbReference type="EMBL" id="ADG87378.1"/>
    </source>
</evidence>
<sequence length="60" mass="6479">MSEAVTPRGPNWNFPVRRKKTSPPRSEVRSMNVIPRPVMNCLRNAATGSAGRAVARACAG</sequence>
<organism evidence="2 3">
    <name type="scientific">Thermobispora bispora (strain ATCC 19993 / DSM 43833 / CBS 139.67 / JCM 10125 / KCTC 9307 / NBRC 14880 / R51)</name>
    <dbReference type="NCBI Taxonomy" id="469371"/>
    <lineage>
        <taxon>Bacteria</taxon>
        <taxon>Bacillati</taxon>
        <taxon>Actinomycetota</taxon>
        <taxon>Actinomycetes</taxon>
        <taxon>Streptosporangiales</taxon>
        <taxon>Streptosporangiaceae</taxon>
        <taxon>Thermobispora</taxon>
    </lineage>
</organism>
<name>D6Y5N2_THEBD</name>
<evidence type="ECO:0000256" key="1">
    <source>
        <dbReference type="SAM" id="MobiDB-lite"/>
    </source>
</evidence>
<accession>D6Y5N2</accession>
<protein>
    <submittedName>
        <fullName evidence="2">Uncharacterized protein</fullName>
    </submittedName>
</protein>
<feature type="region of interest" description="Disordered" evidence="1">
    <location>
        <begin position="1"/>
        <end position="28"/>
    </location>
</feature>
<dbReference type="Proteomes" id="UP000006640">
    <property type="component" value="Chromosome"/>
</dbReference>
<proteinExistence type="predicted"/>
<dbReference type="AlphaFoldDB" id="D6Y5N2"/>
<evidence type="ECO:0000313" key="3">
    <source>
        <dbReference type="Proteomes" id="UP000006640"/>
    </source>
</evidence>
<dbReference type="HOGENOM" id="CLU_2940306_0_0_11"/>
<gene>
    <name evidence="2" type="ordered locus">Tbis_0653</name>
</gene>